<dbReference type="GO" id="GO:0018169">
    <property type="term" value="F:ribosomal S6-glutamic acid ligase activity"/>
    <property type="evidence" value="ECO:0007669"/>
    <property type="project" value="TreeGrafter"/>
</dbReference>
<reference evidence="4 5" key="1">
    <citation type="journal article" date="2011" name="Stand. Genomic Sci.">
        <title>Complete genome sequence of 'Thioalkalivibrio sulfidophilus' HL-EbGr7.</title>
        <authorList>
            <person name="Muyzer G."/>
            <person name="Sorokin D.Y."/>
            <person name="Mavromatis K."/>
            <person name="Lapidus A."/>
            <person name="Clum A."/>
            <person name="Ivanova N."/>
            <person name="Pati A."/>
            <person name="d'Haeseleer P."/>
            <person name="Woyke T."/>
            <person name="Kyrpides N.C."/>
        </authorList>
    </citation>
    <scope>NUCLEOTIDE SEQUENCE [LARGE SCALE GENOMIC DNA]</scope>
    <source>
        <strain evidence="4 5">HL-EbGR7</strain>
    </source>
</reference>
<accession>B8GMV1</accession>
<dbReference type="Gene3D" id="3.30.1490.20">
    <property type="entry name" value="ATP-grasp fold, A domain"/>
    <property type="match status" value="1"/>
</dbReference>
<dbReference type="AlphaFoldDB" id="B8GMV1"/>
<dbReference type="PANTHER" id="PTHR21621">
    <property type="entry name" value="RIBOSOMAL PROTEIN S6 MODIFICATION PROTEIN"/>
    <property type="match status" value="1"/>
</dbReference>
<dbReference type="eggNOG" id="COG0189">
    <property type="taxonomic scope" value="Bacteria"/>
</dbReference>
<keyword evidence="1" id="KW-0464">Manganese</keyword>
<dbReference type="InterPro" id="IPR013651">
    <property type="entry name" value="ATP-grasp_RimK-type"/>
</dbReference>
<dbReference type="GO" id="GO:0005524">
    <property type="term" value="F:ATP binding"/>
    <property type="evidence" value="ECO:0007669"/>
    <property type="project" value="UniProtKB-UniRule"/>
</dbReference>
<evidence type="ECO:0000256" key="2">
    <source>
        <dbReference type="PROSITE-ProRule" id="PRU00409"/>
    </source>
</evidence>
<name>B8GMV1_THISH</name>
<keyword evidence="2" id="KW-0547">Nucleotide-binding</keyword>
<feature type="domain" description="ATP-grasp" evidence="3">
    <location>
        <begin position="75"/>
        <end position="263"/>
    </location>
</feature>
<dbReference type="Pfam" id="PF08443">
    <property type="entry name" value="RimK"/>
    <property type="match status" value="1"/>
</dbReference>
<dbReference type="KEGG" id="tgr:Tgr7_2691"/>
<dbReference type="SUPFAM" id="SSF56059">
    <property type="entry name" value="Glutathione synthetase ATP-binding domain-like"/>
    <property type="match status" value="1"/>
</dbReference>
<dbReference type="PANTHER" id="PTHR21621:SF0">
    <property type="entry name" value="BETA-CITRYLGLUTAMATE SYNTHASE B-RELATED"/>
    <property type="match status" value="1"/>
</dbReference>
<dbReference type="InterPro" id="IPR011761">
    <property type="entry name" value="ATP-grasp"/>
</dbReference>
<dbReference type="Proteomes" id="UP000002383">
    <property type="component" value="Chromosome"/>
</dbReference>
<evidence type="ECO:0000313" key="4">
    <source>
        <dbReference type="EMBL" id="ACL73766.1"/>
    </source>
</evidence>
<dbReference type="GO" id="GO:0046872">
    <property type="term" value="F:metal ion binding"/>
    <property type="evidence" value="ECO:0007669"/>
    <property type="project" value="InterPro"/>
</dbReference>
<keyword evidence="5" id="KW-1185">Reference proteome</keyword>
<proteinExistence type="predicted"/>
<protein>
    <submittedName>
        <fullName evidence="4">RimK domain protein ATP-grasp</fullName>
    </submittedName>
</protein>
<dbReference type="GO" id="GO:0005737">
    <property type="term" value="C:cytoplasm"/>
    <property type="evidence" value="ECO:0007669"/>
    <property type="project" value="TreeGrafter"/>
</dbReference>
<evidence type="ECO:0000259" key="3">
    <source>
        <dbReference type="PROSITE" id="PS50975"/>
    </source>
</evidence>
<dbReference type="HOGENOM" id="CLU_075266_0_0_6"/>
<dbReference type="GO" id="GO:0009432">
    <property type="term" value="P:SOS response"/>
    <property type="evidence" value="ECO:0007669"/>
    <property type="project" value="TreeGrafter"/>
</dbReference>
<dbReference type="Gene3D" id="3.30.470.20">
    <property type="entry name" value="ATP-grasp fold, B domain"/>
    <property type="match status" value="1"/>
</dbReference>
<evidence type="ECO:0000256" key="1">
    <source>
        <dbReference type="ARBA" id="ARBA00023211"/>
    </source>
</evidence>
<keyword evidence="2" id="KW-0067">ATP-binding</keyword>
<sequence>MRLLSFDAYRSFGIPDTRYLKPELMYRHEAEILAADWLLFPASWQVDVLAWVYNKRLFPSIQSYHLGHDKVRMTRALWAAAPAHVPETLILPSTPAALEEILDTFSFPLVLKEPRSAEGRGVALIEDRQALRDWAATHDVLYAQERLPIERDVRVTVVGDQVVAAYWRKAPQGGFHNNIARGGELIFEDVPPQAVSLVADLARRLKIDHAGFDVALVDGHPFILEFNVLFGNGGLEPLGVKLADVIHQYLSRETPGPTLQVVS</sequence>
<dbReference type="EMBL" id="CP001339">
    <property type="protein sequence ID" value="ACL73766.1"/>
    <property type="molecule type" value="Genomic_DNA"/>
</dbReference>
<dbReference type="InterPro" id="IPR013815">
    <property type="entry name" value="ATP_grasp_subdomain_1"/>
</dbReference>
<gene>
    <name evidence="4" type="ordered locus">Tgr7_2691</name>
</gene>
<dbReference type="PROSITE" id="PS50975">
    <property type="entry name" value="ATP_GRASP"/>
    <property type="match status" value="1"/>
</dbReference>
<dbReference type="STRING" id="396588.Tgr7_2691"/>
<dbReference type="OrthoDB" id="1704979at2"/>
<organism evidence="4 5">
    <name type="scientific">Thioalkalivibrio sulfidiphilus (strain HL-EbGR7)</name>
    <dbReference type="NCBI Taxonomy" id="396588"/>
    <lineage>
        <taxon>Bacteria</taxon>
        <taxon>Pseudomonadati</taxon>
        <taxon>Pseudomonadota</taxon>
        <taxon>Gammaproteobacteria</taxon>
        <taxon>Chromatiales</taxon>
        <taxon>Ectothiorhodospiraceae</taxon>
        <taxon>Thioalkalivibrio</taxon>
    </lineage>
</organism>
<evidence type="ECO:0000313" key="5">
    <source>
        <dbReference type="Proteomes" id="UP000002383"/>
    </source>
</evidence>